<evidence type="ECO:0000313" key="4">
    <source>
        <dbReference type="EMBL" id="KAJ7657114.1"/>
    </source>
</evidence>
<dbReference type="InterPro" id="IPR057670">
    <property type="entry name" value="SH3_retrovirus"/>
</dbReference>
<proteinExistence type="predicted"/>
<keyword evidence="2" id="KW-0732">Signal</keyword>
<evidence type="ECO:0000256" key="1">
    <source>
        <dbReference type="SAM" id="MobiDB-lite"/>
    </source>
</evidence>
<name>A0AAD7CQP4_MYCRO</name>
<dbReference type="EMBL" id="JARKIE010000292">
    <property type="protein sequence ID" value="KAJ7657114.1"/>
    <property type="molecule type" value="Genomic_DNA"/>
</dbReference>
<evidence type="ECO:0000259" key="3">
    <source>
        <dbReference type="Pfam" id="PF25597"/>
    </source>
</evidence>
<gene>
    <name evidence="4" type="ORF">B0H17DRAFT_1145970</name>
</gene>
<accession>A0AAD7CQP4</accession>
<comment type="caution">
    <text evidence="4">The sequence shown here is derived from an EMBL/GenBank/DDBJ whole genome shotgun (WGS) entry which is preliminary data.</text>
</comment>
<feature type="domain" description="Retroviral polymerase SH3-like" evidence="3">
    <location>
        <begin position="92"/>
        <end position="147"/>
    </location>
</feature>
<reference evidence="4" key="1">
    <citation type="submission" date="2023-03" db="EMBL/GenBank/DDBJ databases">
        <title>Massive genome expansion in bonnet fungi (Mycena s.s.) driven by repeated elements and novel gene families across ecological guilds.</title>
        <authorList>
            <consortium name="Lawrence Berkeley National Laboratory"/>
            <person name="Harder C.B."/>
            <person name="Miyauchi S."/>
            <person name="Viragh M."/>
            <person name="Kuo A."/>
            <person name="Thoen E."/>
            <person name="Andreopoulos B."/>
            <person name="Lu D."/>
            <person name="Skrede I."/>
            <person name="Drula E."/>
            <person name="Henrissat B."/>
            <person name="Morin E."/>
            <person name="Kohler A."/>
            <person name="Barry K."/>
            <person name="LaButti K."/>
            <person name="Morin E."/>
            <person name="Salamov A."/>
            <person name="Lipzen A."/>
            <person name="Mereny Z."/>
            <person name="Hegedus B."/>
            <person name="Baldrian P."/>
            <person name="Stursova M."/>
            <person name="Weitz H."/>
            <person name="Taylor A."/>
            <person name="Grigoriev I.V."/>
            <person name="Nagy L.G."/>
            <person name="Martin F."/>
            <person name="Kauserud H."/>
        </authorList>
    </citation>
    <scope>NUCLEOTIDE SEQUENCE</scope>
    <source>
        <strain evidence="4">CBHHK067</strain>
    </source>
</reference>
<feature type="compositionally biased region" description="Basic and acidic residues" evidence="1">
    <location>
        <begin position="226"/>
        <end position="237"/>
    </location>
</feature>
<evidence type="ECO:0000256" key="2">
    <source>
        <dbReference type="SAM" id="SignalP"/>
    </source>
</evidence>
<dbReference type="Pfam" id="PF25597">
    <property type="entry name" value="SH3_retrovirus"/>
    <property type="match status" value="1"/>
</dbReference>
<feature type="signal peptide" evidence="2">
    <location>
        <begin position="1"/>
        <end position="31"/>
    </location>
</feature>
<dbReference type="AlphaFoldDB" id="A0AAD7CQP4"/>
<organism evidence="4 5">
    <name type="scientific">Mycena rosella</name>
    <name type="common">Pink bonnet</name>
    <name type="synonym">Agaricus rosellus</name>
    <dbReference type="NCBI Taxonomy" id="1033263"/>
    <lineage>
        <taxon>Eukaryota</taxon>
        <taxon>Fungi</taxon>
        <taxon>Dikarya</taxon>
        <taxon>Basidiomycota</taxon>
        <taxon>Agaricomycotina</taxon>
        <taxon>Agaricomycetes</taxon>
        <taxon>Agaricomycetidae</taxon>
        <taxon>Agaricales</taxon>
        <taxon>Marasmiineae</taxon>
        <taxon>Mycenaceae</taxon>
        <taxon>Mycena</taxon>
    </lineage>
</organism>
<feature type="chain" id="PRO_5042277051" description="Retroviral polymerase SH3-like domain-containing protein" evidence="2">
    <location>
        <begin position="32"/>
        <end position="248"/>
    </location>
</feature>
<feature type="region of interest" description="Disordered" evidence="1">
    <location>
        <begin position="226"/>
        <end position="248"/>
    </location>
</feature>
<dbReference type="Proteomes" id="UP001221757">
    <property type="component" value="Unassembled WGS sequence"/>
</dbReference>
<keyword evidence="5" id="KW-1185">Reference proteome</keyword>
<evidence type="ECO:0000313" key="5">
    <source>
        <dbReference type="Proteomes" id="UP001221757"/>
    </source>
</evidence>
<protein>
    <recommendedName>
        <fullName evidence="3">Retroviral polymerase SH3-like domain-containing protein</fullName>
    </recommendedName>
</protein>
<sequence>MDANSTKFVSWTALMTMAGTMLLRQLLVVTGTSQSTWRAGIAEAVTAHCYVHGFIPLACHLDIIPWSTWFHKVNKDEELVKLNVSHLRAWGSICWVKDLDYVEEKLGKQGWKGFLVGYMGRHGYRVFDPKRSEVFRVRNVIAKEGKLHRTCITVDNNSAPEPPFFDTDDVPVINPAPAVIPAPVCWAPAAQAPASIAQAPRPPCPPPRRTARVPKPTQAILKSEMLDQREEQARLAGEEWADSGLHPP</sequence>